<evidence type="ECO:0000313" key="9">
    <source>
        <dbReference type="EMBL" id="KAA9131807.1"/>
    </source>
</evidence>
<comment type="subcellular location">
    <subcellularLocation>
        <location evidence="1">Membrane</location>
        <topology evidence="1">Multi-pass membrane protein</topology>
    </subcellularLocation>
</comment>
<dbReference type="RefSeq" id="WP_150863598.1">
    <property type="nucleotide sequence ID" value="NZ_VYXP01000004.1"/>
</dbReference>
<feature type="transmembrane region" description="Helical" evidence="6">
    <location>
        <begin position="232"/>
        <end position="255"/>
    </location>
</feature>
<dbReference type="Pfam" id="PF12821">
    <property type="entry name" value="ThrE_2"/>
    <property type="match status" value="1"/>
</dbReference>
<feature type="transmembrane region" description="Helical" evidence="6">
    <location>
        <begin position="171"/>
        <end position="191"/>
    </location>
</feature>
<reference evidence="9 10" key="1">
    <citation type="submission" date="2019-09" db="EMBL/GenBank/DDBJ databases">
        <title>Wenzhouxiangella sp. Genome sequencing and assembly.</title>
        <authorList>
            <person name="Zhang R."/>
        </authorList>
    </citation>
    <scope>NUCLEOTIDE SEQUENCE [LARGE SCALE GENOMIC DNA]</scope>
    <source>
        <strain evidence="9 10">W260</strain>
    </source>
</reference>
<evidence type="ECO:0000256" key="6">
    <source>
        <dbReference type="SAM" id="Phobius"/>
    </source>
</evidence>
<dbReference type="InterPro" id="IPR024528">
    <property type="entry name" value="ThrE_2"/>
</dbReference>
<feature type="domain" description="Threonine/serine exporter-like N-terminal" evidence="7">
    <location>
        <begin position="11"/>
        <end position="252"/>
    </location>
</feature>
<accession>A0A5N0TCK7</accession>
<evidence type="ECO:0000256" key="1">
    <source>
        <dbReference type="ARBA" id="ARBA00004141"/>
    </source>
</evidence>
<keyword evidence="2 6" id="KW-0812">Transmembrane</keyword>
<protein>
    <submittedName>
        <fullName evidence="9">Threonine/serine exporter family protein</fullName>
    </submittedName>
</protein>
<evidence type="ECO:0000313" key="10">
    <source>
        <dbReference type="Proteomes" id="UP000325372"/>
    </source>
</evidence>
<evidence type="ECO:0000259" key="8">
    <source>
        <dbReference type="Pfam" id="PF12821"/>
    </source>
</evidence>
<dbReference type="Proteomes" id="UP000325372">
    <property type="component" value="Unassembled WGS sequence"/>
</dbReference>
<evidence type="ECO:0000256" key="4">
    <source>
        <dbReference type="ARBA" id="ARBA00023136"/>
    </source>
</evidence>
<dbReference type="AlphaFoldDB" id="A0A5N0TCK7"/>
<dbReference type="PANTHER" id="PTHR31082:SF4">
    <property type="entry name" value="PHEROMONE-REGULATED MEMBRANE PROTEIN 10"/>
    <property type="match status" value="1"/>
</dbReference>
<keyword evidence="10" id="KW-1185">Reference proteome</keyword>
<feature type="transmembrane region" description="Helical" evidence="6">
    <location>
        <begin position="275"/>
        <end position="292"/>
    </location>
</feature>
<feature type="transmembrane region" description="Helical" evidence="6">
    <location>
        <begin position="146"/>
        <end position="164"/>
    </location>
</feature>
<organism evidence="9 10">
    <name type="scientific">Marinihelvus fidelis</name>
    <dbReference type="NCBI Taxonomy" id="2613842"/>
    <lineage>
        <taxon>Bacteria</taxon>
        <taxon>Pseudomonadati</taxon>
        <taxon>Pseudomonadota</taxon>
        <taxon>Gammaproteobacteria</taxon>
        <taxon>Chromatiales</taxon>
        <taxon>Wenzhouxiangellaceae</taxon>
        <taxon>Marinihelvus</taxon>
    </lineage>
</organism>
<feature type="transmembrane region" description="Helical" evidence="6">
    <location>
        <begin position="324"/>
        <end position="344"/>
    </location>
</feature>
<dbReference type="EMBL" id="VYXP01000004">
    <property type="protein sequence ID" value="KAA9131807.1"/>
    <property type="molecule type" value="Genomic_DNA"/>
</dbReference>
<evidence type="ECO:0000259" key="7">
    <source>
        <dbReference type="Pfam" id="PF06738"/>
    </source>
</evidence>
<keyword evidence="3 6" id="KW-1133">Transmembrane helix</keyword>
<feature type="domain" description="Threonine/Serine exporter ThrE" evidence="8">
    <location>
        <begin position="284"/>
        <end position="402"/>
    </location>
</feature>
<evidence type="ECO:0000256" key="2">
    <source>
        <dbReference type="ARBA" id="ARBA00022692"/>
    </source>
</evidence>
<dbReference type="GO" id="GO:0016020">
    <property type="term" value="C:membrane"/>
    <property type="evidence" value="ECO:0007669"/>
    <property type="project" value="UniProtKB-SubCell"/>
</dbReference>
<keyword evidence="4 6" id="KW-0472">Membrane</keyword>
<evidence type="ECO:0000256" key="5">
    <source>
        <dbReference type="ARBA" id="ARBA00034125"/>
    </source>
</evidence>
<comment type="similarity">
    <text evidence="5">Belongs to the ThrE exporter (TC 2.A.79) family.</text>
</comment>
<proteinExistence type="inferred from homology"/>
<feature type="transmembrane region" description="Helical" evidence="6">
    <location>
        <begin position="197"/>
        <end position="220"/>
    </location>
</feature>
<dbReference type="PANTHER" id="PTHR31082">
    <property type="entry name" value="PHEROMONE-REGULATED MEMBRANE PROTEIN 10"/>
    <property type="match status" value="1"/>
</dbReference>
<gene>
    <name evidence="9" type="ORF">F3N42_06400</name>
</gene>
<sequence length="411" mass="42971">MSKPLPIEVRFLKRYARRLHQAGTPAHQMESMLTAIAEQLGYGCAVWSSPTASFISVHRLDDEDELDPIPMQLIRTPPGQINLGFTSDLYELGEDLFEGRIGVEDAFSRLKSEDVNDGLPRWLRALSWGLCSAGIAVLLGASWLGVGVAGGIGTLLGAVFLGIGERANVGGLEALAALLATLVVNALQHVLPGLDAATVIMSALIVIVPGLSLTIAVTELSTNHLSSGAARLAGAVAVIFMLALGVLLGTVITGFLGWTPATNVAEATLPHPPDWFIVPAILWSSLGFAMVFSVRPRQFAIAMVAAIASYALSRYAVSIGGLEFGVLVTALLVAMGSNACARWLNVPASLMRVPGIILLVPGSLGYRAATGAMLGQGTGVEDAFMLMVVVATGLVGGLLIGSTLVPPRRYL</sequence>
<dbReference type="InterPro" id="IPR010619">
    <property type="entry name" value="ThrE-like_N"/>
</dbReference>
<dbReference type="InterPro" id="IPR051361">
    <property type="entry name" value="ThrE/Ser_Exporter"/>
</dbReference>
<comment type="caution">
    <text evidence="9">The sequence shown here is derived from an EMBL/GenBank/DDBJ whole genome shotgun (WGS) entry which is preliminary data.</text>
</comment>
<dbReference type="GO" id="GO:0022857">
    <property type="term" value="F:transmembrane transporter activity"/>
    <property type="evidence" value="ECO:0007669"/>
    <property type="project" value="InterPro"/>
</dbReference>
<dbReference type="Pfam" id="PF06738">
    <property type="entry name" value="ThrE"/>
    <property type="match status" value="1"/>
</dbReference>
<evidence type="ECO:0000256" key="3">
    <source>
        <dbReference type="ARBA" id="ARBA00022989"/>
    </source>
</evidence>
<name>A0A5N0TCK7_9GAMM</name>
<feature type="transmembrane region" description="Helical" evidence="6">
    <location>
        <begin position="383"/>
        <end position="405"/>
    </location>
</feature>